<accession>A0A7R8Z6J5</accession>
<keyword evidence="1" id="KW-0597">Phosphoprotein</keyword>
<keyword evidence="3" id="KW-0677">Repeat</keyword>
<dbReference type="InterPro" id="IPR036322">
    <property type="entry name" value="WD40_repeat_dom_sf"/>
</dbReference>
<dbReference type="SUPFAM" id="SSF50978">
    <property type="entry name" value="WD40 repeat-like"/>
    <property type="match status" value="3"/>
</dbReference>
<evidence type="ECO:0000313" key="6">
    <source>
        <dbReference type="EMBL" id="CAD7193770.1"/>
    </source>
</evidence>
<reference evidence="6" key="1">
    <citation type="submission" date="2020-11" db="EMBL/GenBank/DDBJ databases">
        <authorList>
            <person name="Tran Van P."/>
        </authorList>
    </citation>
    <scope>NUCLEOTIDE SEQUENCE</scope>
</reference>
<evidence type="ECO:0000256" key="2">
    <source>
        <dbReference type="ARBA" id="ARBA00022574"/>
    </source>
</evidence>
<evidence type="ECO:0000256" key="5">
    <source>
        <dbReference type="SAM" id="MobiDB-lite"/>
    </source>
</evidence>
<dbReference type="SMART" id="SM00320">
    <property type="entry name" value="WD40"/>
    <property type="match status" value="7"/>
</dbReference>
<dbReference type="InterPro" id="IPR049916">
    <property type="entry name" value="WDR72-like"/>
</dbReference>
<dbReference type="PROSITE" id="PS50082">
    <property type="entry name" value="WD_REPEATS_2"/>
    <property type="match status" value="2"/>
</dbReference>
<dbReference type="EMBL" id="OA564309">
    <property type="protein sequence ID" value="CAD7193770.1"/>
    <property type="molecule type" value="Genomic_DNA"/>
</dbReference>
<feature type="repeat" description="WD" evidence="4">
    <location>
        <begin position="599"/>
        <end position="634"/>
    </location>
</feature>
<dbReference type="InterPro" id="IPR015943">
    <property type="entry name" value="WD40/YVTN_repeat-like_dom_sf"/>
</dbReference>
<feature type="compositionally biased region" description="Polar residues" evidence="5">
    <location>
        <begin position="1279"/>
        <end position="1301"/>
    </location>
</feature>
<gene>
    <name evidence="6" type="ORF">TDIB3V08_LOCUS210</name>
</gene>
<keyword evidence="2 4" id="KW-0853">WD repeat</keyword>
<feature type="repeat" description="WD" evidence="4">
    <location>
        <begin position="489"/>
        <end position="536"/>
    </location>
</feature>
<organism evidence="6">
    <name type="scientific">Timema douglasi</name>
    <name type="common">Walking stick</name>
    <dbReference type="NCBI Taxonomy" id="61478"/>
    <lineage>
        <taxon>Eukaryota</taxon>
        <taxon>Metazoa</taxon>
        <taxon>Ecdysozoa</taxon>
        <taxon>Arthropoda</taxon>
        <taxon>Hexapoda</taxon>
        <taxon>Insecta</taxon>
        <taxon>Pterygota</taxon>
        <taxon>Neoptera</taxon>
        <taxon>Polyneoptera</taxon>
        <taxon>Phasmatodea</taxon>
        <taxon>Timematodea</taxon>
        <taxon>Timematoidea</taxon>
        <taxon>Timematidae</taxon>
        <taxon>Timema</taxon>
    </lineage>
</organism>
<dbReference type="PANTHER" id="PTHR44099:SF4">
    <property type="entry name" value="RABCONNECTIN-3B, ISOFORM A"/>
    <property type="match status" value="1"/>
</dbReference>
<evidence type="ECO:0008006" key="7">
    <source>
        <dbReference type="Google" id="ProtNLM"/>
    </source>
</evidence>
<feature type="region of interest" description="Disordered" evidence="5">
    <location>
        <begin position="1279"/>
        <end position="1330"/>
    </location>
</feature>
<dbReference type="PANTHER" id="PTHR44099">
    <property type="entry name" value="RABCONNECTIN-3B, ISOFORM A"/>
    <property type="match status" value="1"/>
</dbReference>
<evidence type="ECO:0000256" key="4">
    <source>
        <dbReference type="PROSITE-ProRule" id="PRU00221"/>
    </source>
</evidence>
<evidence type="ECO:0000256" key="3">
    <source>
        <dbReference type="ARBA" id="ARBA00022737"/>
    </source>
</evidence>
<dbReference type="GO" id="GO:0005737">
    <property type="term" value="C:cytoplasm"/>
    <property type="evidence" value="ECO:0007669"/>
    <property type="project" value="TreeGrafter"/>
</dbReference>
<proteinExistence type="predicted"/>
<dbReference type="FunFam" id="2.130.10.10:FF:000247">
    <property type="entry name" value="WD repeat-containing protein 72"/>
    <property type="match status" value="1"/>
</dbReference>
<sequence length="1784" mass="196360">MSSGTSLVVPVVLWGKTAPTHCISCIYLSRDQRTLVTGCYDGQICLWQVEPDTLHMTPRCLLVGHTAPIICLSKASIVLDNNFIVSSSESGEMCTWDLVDGKCREVVKLPYVHTNIQAYHMCNCEDVRLFCNGYYPEVLVMDPFSLEIIFTLSLRVNPDWISALHVLRPAKRKDDVVLALTTTGTVKVWTLMGQENRSQEPLYENESKQIRCLNALSMTCCAYNQRTVLIICSKYWQEVALRVSHSSLMSSDRMKPRSGDWAIYDAGDFSVLCSVNSPRGERWLGGEFLAADRVVIWSDEGKGYMYKLPANTIPDTKDFHSKAIESDIPFLYCTLAVPADKPLSCPPAMRYDVVSRQGKLLRYIVRGDSEGKVVIWNIPEITNGQLAQFKQEDFSNPPGMPPTVSTSLVKAWLEMKPPPVGILDQLFTDTGDLPGVRLTASIYLPQQSRLVVGREDGSIIIVPATQTVMLQLLHGRHQQYDDWPPHQLLLGHAGRVNCLLYPHHAHPRYEKSHLVSGGVDFAVCLWDLYSGNLLHRFCVHAGEITQLLVPPNNSSVSTIINCWFSRCQQPRILKCVCSVASDHSVTLLSLTERKCVVLASRHLFPVVTIKWRPLDDFMIIGCSDGTVYVWQMETVLHGICAEEVLFACDENPAAASAGEVGLANPAVHFFRGLRHRNLSAIRHATQRGLHQLQQLHHSEHHDGSDQQKTGAFPLMIQGLRTNPKDPESHILVFDIEGLIVQLLSEEYSAMSPGTLEAQGLINQAEYQKVAALTQSASPDAHKKIAVNKSGHPCGLVVRVPGSVAGSIPGAFRYSVKQWVWNQAITQPRILAKMKEGAENVQTKLQAKVEGAVRGGVWHGRCSVRHQGGGSLVEGGGAGRGLSSTTCARLDNLYLSEVSRAGGSHFRGVHDGSQRGNGQSITGNTKTSGISDILGLDQLTLGGYKTVAADLVASGIQFAFNIQSVLCYLHSIVDLVGLNMSVASAPQDVLSVVLGERAGCYNRRVGDGRVDGVSNEPGKKVRGMGGLETNITMEIAQLLLSLLHAWGMDPDLDRVCEGKLGLLRPMVPVSFGVLSKGGYMSLLLPTWQAKFDERDRDKAPLEHELPPEMVRLECLTQLFTARTHWELSTTITSNHLLAIIALANTLMSMNNATFVPEQERNRKLHRQSTRTALNWASKAEEENEDLFTAQQAQIKQGWSLLATLHCVLLPDKVVQAGSKTFKRPQVEMMARRWQHHCLEVREAAQALLLAELGRLGPKGRKALVDSWAQYLPNFTSDTQAVSQGNVPATHQSQAAANGSTPSHQVDSVQQQQQHHHHMEEDDEEEEGVEEHRQTTAVVLLGVIGAEFGQDITDAGTKRRTSEDLRRKSSVVEGFGIGNNNLARLTSIALTQLLLLPPSQRLPAHTSLRRAAIDLIGRGFTVWEPYLDVSRVLLGLLELCCEADKLVPSMTYGLPLTPAADSCRTARHALTLIATARPAAFITTMARETFLFVLQVARYNTLQQNAQTLNVNMANTILHKAKPEILRGIPDGKCVLRVGAATRTLTFHMPVVNTSSSGGACAVVCMSISHLEKARRFCTLVMCEIPVVDIVLHCVDPGHLKTRPLGEVFPAVCRFNQVSHCPSSRRIGVGAKNGQIALYELRSNKCQMIQAHGAAITANTFSPEGKFLASYSCAENRLSFWQASTQFIPLYLFITASWYPFGRDCLVGVGVGMEGESRGCLLGKLRTSTGMFGLGNSQTKCIKSYSTAPIADVSRLNPMRLARLIWINNRTVSLMLADGSETRFNV</sequence>
<name>A0A7R8Z6J5_TIMDO</name>
<feature type="compositionally biased region" description="Low complexity" evidence="5">
    <location>
        <begin position="1302"/>
        <end position="1311"/>
    </location>
</feature>
<protein>
    <recommendedName>
        <fullName evidence="7">WD repeat-containing protein 7</fullName>
    </recommendedName>
</protein>
<dbReference type="Pfam" id="PF00400">
    <property type="entry name" value="WD40"/>
    <property type="match status" value="3"/>
</dbReference>
<evidence type="ECO:0000256" key="1">
    <source>
        <dbReference type="ARBA" id="ARBA00022553"/>
    </source>
</evidence>
<dbReference type="InterPro" id="IPR001680">
    <property type="entry name" value="WD40_rpt"/>
</dbReference>
<dbReference type="Gene3D" id="2.130.10.10">
    <property type="entry name" value="YVTN repeat-like/Quinoprotein amine dehydrogenase"/>
    <property type="match status" value="3"/>
</dbReference>